<sequence>MDQALLALMQMLLSALQQQQRPPQLSNQQLDQSLVLLLHNLQQNTTSIHQQQYQFQYLIQQQLQLQQLTILQPFMANLHHLQLPPHVMPLCFNPQLQQVNYQQMLSSIQSPTAVQRNNATEIKPKSNKNGFTMVYRSRVCNGNSDVYCFVGEKLIVSPSGREELQPLSDIHFNQMRNDILLLDNTLTVKRTNVKMRETPKSNNQMELVCRRKCENQDQCPVGYYIFRSNGYFGYYRTQNVHHQHVEKVTPKRQKLSSPVRKEIVRRGNPNEIMAQAIIDDKKASHLFGREASSIMNNEQTKSQLLKSMQGFCYRNNYKEKQAIQNSIEDKRRTLEETLQEIKSNHIDLDEIALAKSPQTAYDNHPVVAKHNDKAFACFYTGTDLGENDSGMYSYIKWIRQQSLKIAKNAVAYMNETSRPISLQFDYLHNKFDGDNAVIGQGGITDIWQQYHNTVLDYNKSESTDGSLRMMKDIWYLLCIAGYKPGLHPPIECLIDGSMSLFNAAEQVGFNPKRCFTHIFRKPDESKGKKGHSGTGGSLRKNLLKHNIPLCIAEALNVALCNMKYLDDVKKYQIVRSSLMYDFDHGTFYGIDKNIRSMNGNLRSNLFTKKNCYLPLQPSWGYAGTIPGHPKSTQGVESKNNVSKVDTKRFHVASNGAYDELQCIVKATTHTCSSGEVKEFKTIPKPQPSYWKRVFDTSSHSLQEKSFLAYDLNTKCILKKDDLVDLINSDGPLNLHIMVPTAKLMAASIKKLQGDMRTDASPVDCTTEESELELEKKILEKDLKPSIGETLNETYSRLCGKGLGDFLQVTIKRSEDGTRMVTCSCAKFNVTGSCYEAKKYGCLFLKQYPMNNERFFENVNNADKKKKRELLIKDVKKSYRISVECSFPKDDGTYLHNAPSNDPYYK</sequence>
<dbReference type="AlphaFoldDB" id="A0AAD3CFK9"/>
<dbReference type="Proteomes" id="UP001054902">
    <property type="component" value="Unassembled WGS sequence"/>
</dbReference>
<reference evidence="2 3" key="1">
    <citation type="journal article" date="2021" name="Sci. Rep.">
        <title>The genome of the diatom Chaetoceros tenuissimus carries an ancient integrated fragment of an extant virus.</title>
        <authorList>
            <person name="Hongo Y."/>
            <person name="Kimura K."/>
            <person name="Takaki Y."/>
            <person name="Yoshida Y."/>
            <person name="Baba S."/>
            <person name="Kobayashi G."/>
            <person name="Nagasaki K."/>
            <person name="Hano T."/>
            <person name="Tomaru Y."/>
        </authorList>
    </citation>
    <scope>NUCLEOTIDE SEQUENCE [LARGE SCALE GENOMIC DNA]</scope>
    <source>
        <strain evidence="2 3">NIES-3715</strain>
    </source>
</reference>
<gene>
    <name evidence="2" type="ORF">CTEN210_00468</name>
</gene>
<accession>A0AAD3CFK9</accession>
<evidence type="ECO:0000313" key="3">
    <source>
        <dbReference type="Proteomes" id="UP001054902"/>
    </source>
</evidence>
<feature type="signal peptide" evidence="1">
    <location>
        <begin position="1"/>
        <end position="17"/>
    </location>
</feature>
<organism evidence="2 3">
    <name type="scientific">Chaetoceros tenuissimus</name>
    <dbReference type="NCBI Taxonomy" id="426638"/>
    <lineage>
        <taxon>Eukaryota</taxon>
        <taxon>Sar</taxon>
        <taxon>Stramenopiles</taxon>
        <taxon>Ochrophyta</taxon>
        <taxon>Bacillariophyta</taxon>
        <taxon>Coscinodiscophyceae</taxon>
        <taxon>Chaetocerotophycidae</taxon>
        <taxon>Chaetocerotales</taxon>
        <taxon>Chaetocerotaceae</taxon>
        <taxon>Chaetoceros</taxon>
    </lineage>
</organism>
<proteinExistence type="predicted"/>
<name>A0AAD3CFK9_9STRA</name>
<keyword evidence="3" id="KW-1185">Reference proteome</keyword>
<feature type="chain" id="PRO_5041959086" evidence="1">
    <location>
        <begin position="18"/>
        <end position="905"/>
    </location>
</feature>
<comment type="caution">
    <text evidence="2">The sequence shown here is derived from an EMBL/GenBank/DDBJ whole genome shotgun (WGS) entry which is preliminary data.</text>
</comment>
<evidence type="ECO:0000256" key="1">
    <source>
        <dbReference type="SAM" id="SignalP"/>
    </source>
</evidence>
<dbReference type="EMBL" id="BLLK01000019">
    <property type="protein sequence ID" value="GFH43994.1"/>
    <property type="molecule type" value="Genomic_DNA"/>
</dbReference>
<protein>
    <submittedName>
        <fullName evidence="2">Uncharacterized protein</fullName>
    </submittedName>
</protein>
<evidence type="ECO:0000313" key="2">
    <source>
        <dbReference type="EMBL" id="GFH43994.1"/>
    </source>
</evidence>
<keyword evidence="1" id="KW-0732">Signal</keyword>